<gene>
    <name evidence="3" type="ORF">EHS13_03265</name>
</gene>
<accession>A0A6B8REL6</accession>
<dbReference type="RefSeq" id="WP_155698991.1">
    <property type="nucleotide sequence ID" value="NZ_CP034235.1"/>
</dbReference>
<dbReference type="PROSITE" id="PS50110">
    <property type="entry name" value="RESPONSE_REGULATORY"/>
    <property type="match status" value="1"/>
</dbReference>
<dbReference type="Proteomes" id="UP000426246">
    <property type="component" value="Chromosome"/>
</dbReference>
<feature type="modified residue" description="4-aspartylphosphate" evidence="1">
    <location>
        <position position="55"/>
    </location>
</feature>
<sequence length="125" mass="13957">MYDLRILLCDDSLLVRKKLKDSLTKEGFKNVFEAVDGEEAVIFCQNERPDLVLLDLIMPKKDGMQALEEIKQGDASIYVVIASSVGTQSNLIKSIKLGADDFLQKPITIESIVTICKKIIEQRGV</sequence>
<dbReference type="PANTHER" id="PTHR43228:SF1">
    <property type="entry name" value="TWO-COMPONENT RESPONSE REGULATOR ARR22"/>
    <property type="match status" value="1"/>
</dbReference>
<evidence type="ECO:0000313" key="3">
    <source>
        <dbReference type="EMBL" id="QGQ93995.1"/>
    </source>
</evidence>
<dbReference type="KEGG" id="ppsc:EHS13_03265"/>
<dbReference type="SMART" id="SM00448">
    <property type="entry name" value="REC"/>
    <property type="match status" value="1"/>
</dbReference>
<keyword evidence="4" id="KW-1185">Reference proteome</keyword>
<evidence type="ECO:0000313" key="4">
    <source>
        <dbReference type="Proteomes" id="UP000426246"/>
    </source>
</evidence>
<dbReference type="InterPro" id="IPR052048">
    <property type="entry name" value="ST_Response_Regulator"/>
</dbReference>
<organism evidence="3 4">
    <name type="scientific">Paenibacillus psychroresistens</name>
    <dbReference type="NCBI Taxonomy" id="1778678"/>
    <lineage>
        <taxon>Bacteria</taxon>
        <taxon>Bacillati</taxon>
        <taxon>Bacillota</taxon>
        <taxon>Bacilli</taxon>
        <taxon>Bacillales</taxon>
        <taxon>Paenibacillaceae</taxon>
        <taxon>Paenibacillus</taxon>
    </lineage>
</organism>
<evidence type="ECO:0000256" key="1">
    <source>
        <dbReference type="PROSITE-ProRule" id="PRU00169"/>
    </source>
</evidence>
<dbReference type="SUPFAM" id="SSF52172">
    <property type="entry name" value="CheY-like"/>
    <property type="match status" value="1"/>
</dbReference>
<reference evidence="4" key="1">
    <citation type="submission" date="2018-11" db="EMBL/GenBank/DDBJ databases">
        <title>Complete genome sequence of Paenibacillus sp. ML311-T8.</title>
        <authorList>
            <person name="Nam Y.-D."/>
            <person name="Kang J."/>
            <person name="Chung W.-H."/>
            <person name="Park Y.S."/>
        </authorList>
    </citation>
    <scope>NUCLEOTIDE SEQUENCE [LARGE SCALE GENOMIC DNA]</scope>
    <source>
        <strain evidence="4">ML311-T8</strain>
    </source>
</reference>
<dbReference type="GO" id="GO:0000160">
    <property type="term" value="P:phosphorelay signal transduction system"/>
    <property type="evidence" value="ECO:0007669"/>
    <property type="project" value="InterPro"/>
</dbReference>
<dbReference type="Gene3D" id="3.40.50.2300">
    <property type="match status" value="1"/>
</dbReference>
<feature type="domain" description="Response regulatory" evidence="2">
    <location>
        <begin position="5"/>
        <end position="120"/>
    </location>
</feature>
<keyword evidence="1" id="KW-0597">Phosphoprotein</keyword>
<name>A0A6B8REL6_9BACL</name>
<evidence type="ECO:0000259" key="2">
    <source>
        <dbReference type="PROSITE" id="PS50110"/>
    </source>
</evidence>
<dbReference type="OrthoDB" id="9790669at2"/>
<protein>
    <submittedName>
        <fullName evidence="3">Response regulator</fullName>
    </submittedName>
</protein>
<dbReference type="PANTHER" id="PTHR43228">
    <property type="entry name" value="TWO-COMPONENT RESPONSE REGULATOR"/>
    <property type="match status" value="1"/>
</dbReference>
<proteinExistence type="predicted"/>
<dbReference type="AlphaFoldDB" id="A0A6B8REL6"/>
<dbReference type="EMBL" id="CP034235">
    <property type="protein sequence ID" value="QGQ93995.1"/>
    <property type="molecule type" value="Genomic_DNA"/>
</dbReference>
<dbReference type="InterPro" id="IPR011006">
    <property type="entry name" value="CheY-like_superfamily"/>
</dbReference>
<dbReference type="InterPro" id="IPR001789">
    <property type="entry name" value="Sig_transdc_resp-reg_receiver"/>
</dbReference>
<dbReference type="Pfam" id="PF00072">
    <property type="entry name" value="Response_reg"/>
    <property type="match status" value="1"/>
</dbReference>